<dbReference type="Proteomes" id="UP000029364">
    <property type="component" value="Segment"/>
</dbReference>
<reference evidence="1 2" key="1">
    <citation type="submission" date="2014-06" db="EMBL/GenBank/DDBJ databases">
        <authorList>
            <person name="Hargreaves K."/>
        </authorList>
    </citation>
    <scope>NUCLEOTIDE SEQUENCE [LARGE SCALE GENOMIC DNA]</scope>
</reference>
<protein>
    <recommendedName>
        <fullName evidence="3">Phage-related DNA-directed RNA polymerase 7 kDa polypeptide</fullName>
    </recommendedName>
</protein>
<proteinExistence type="predicted"/>
<dbReference type="KEGG" id="vg:26643388"/>
<sequence>MTKTILCDYCNKGINKDDNKYITFHKKSHMKTNICINCALNLIDKDKLNENIINNQHDYSKK</sequence>
<dbReference type="RefSeq" id="YP_009216895.1">
    <property type="nucleotide sequence ID" value="NC_028996.1"/>
</dbReference>
<reference evidence="1 2" key="2">
    <citation type="submission" date="2014-09" db="EMBL/GenBank/DDBJ databases">
        <title>Abundant and diverse CRISPR spacers in Clostridium difficile strains and prophages target multiple phage types within this pathogen.</title>
        <authorList>
            <person name="Hargreaves K.R."/>
            <person name="Flores C."/>
            <person name="Lawley T.D."/>
            <person name="Clokie M.R.J."/>
        </authorList>
    </citation>
    <scope>NUCLEOTIDE SEQUENCE [LARGE SCALE GENOMIC DNA]</scope>
</reference>
<evidence type="ECO:0000313" key="1">
    <source>
        <dbReference type="EMBL" id="CDW17226.1"/>
    </source>
</evidence>
<dbReference type="GeneID" id="26643388"/>
<evidence type="ECO:0000313" key="2">
    <source>
        <dbReference type="Proteomes" id="UP000029364"/>
    </source>
</evidence>
<dbReference type="EMBL" id="LK985322">
    <property type="protein sequence ID" value="CDW17226.1"/>
    <property type="molecule type" value="Genomic_DNA"/>
</dbReference>
<name>A0A090D826_9CAUD</name>
<gene>
    <name evidence="1" type="primary">phiCDHM19_gp45</name>
</gene>
<dbReference type="OrthoDB" id="22822at10239"/>
<accession>A0A090D826</accession>
<organism evidence="1 2">
    <name type="scientific">Clostridium phage phiCDHM19</name>
    <dbReference type="NCBI Taxonomy" id="1522092"/>
    <lineage>
        <taxon>Viruses</taxon>
        <taxon>Duplodnaviria</taxon>
        <taxon>Heunggongvirae</taxon>
        <taxon>Uroviricota</taxon>
        <taxon>Caudoviricetes</taxon>
        <taxon>Lubbockvirus</taxon>
        <taxon>Lubbockvirus CDHM19</taxon>
    </lineage>
</organism>
<evidence type="ECO:0008006" key="3">
    <source>
        <dbReference type="Google" id="ProtNLM"/>
    </source>
</evidence>
<keyword evidence="2" id="KW-1185">Reference proteome</keyword>